<feature type="domain" description="Deltamethrin resistance protein prag01" evidence="2">
    <location>
        <begin position="71"/>
        <end position="122"/>
    </location>
</feature>
<name>A0A0A9WNF3_LYGHE</name>
<dbReference type="PANTHER" id="PTHR22133">
    <property type="entry name" value="AT01821P-RELATED"/>
    <property type="match status" value="1"/>
</dbReference>
<accession>A0A0A9WNF3</accession>
<dbReference type="InterPro" id="IPR031973">
    <property type="entry name" value="Deltameth_res_prag01"/>
</dbReference>
<dbReference type="EMBL" id="GBHO01034305">
    <property type="protein sequence ID" value="JAG09299.1"/>
    <property type="molecule type" value="Transcribed_RNA"/>
</dbReference>
<protein>
    <recommendedName>
        <fullName evidence="2">Deltamethrin resistance protein prag01 domain-containing protein</fullName>
    </recommendedName>
</protein>
<evidence type="ECO:0000313" key="3">
    <source>
        <dbReference type="EMBL" id="JAG09299.1"/>
    </source>
</evidence>
<keyword evidence="1" id="KW-0812">Transmembrane</keyword>
<proteinExistence type="predicted"/>
<keyword evidence="1" id="KW-0472">Membrane</keyword>
<evidence type="ECO:0000256" key="1">
    <source>
        <dbReference type="SAM" id="Phobius"/>
    </source>
</evidence>
<dbReference type="AlphaFoldDB" id="A0A0A9WNF3"/>
<dbReference type="PANTHER" id="PTHR22133:SF2">
    <property type="entry name" value="AT01821P-RELATED"/>
    <property type="match status" value="1"/>
</dbReference>
<reference evidence="3" key="2">
    <citation type="submission" date="2014-07" db="EMBL/GenBank/DDBJ databases">
        <authorList>
            <person name="Hull J."/>
        </authorList>
    </citation>
    <scope>NUCLEOTIDE SEQUENCE</scope>
</reference>
<gene>
    <name evidence="3" type="ORF">CM83_99187</name>
</gene>
<evidence type="ECO:0000259" key="2">
    <source>
        <dbReference type="Pfam" id="PF16020"/>
    </source>
</evidence>
<dbReference type="Pfam" id="PF16020">
    <property type="entry name" value="Deltameth_res"/>
    <property type="match status" value="1"/>
</dbReference>
<keyword evidence="1" id="KW-1133">Transmembrane helix</keyword>
<reference evidence="3" key="1">
    <citation type="journal article" date="2014" name="PLoS ONE">
        <title>Transcriptome-Based Identification of ABC Transporters in the Western Tarnished Plant Bug Lygus hesperus.</title>
        <authorList>
            <person name="Hull J.J."/>
            <person name="Chaney K."/>
            <person name="Geib S.M."/>
            <person name="Fabrick J.A."/>
            <person name="Brent C.S."/>
            <person name="Walsh D."/>
            <person name="Lavine L.C."/>
        </authorList>
    </citation>
    <scope>NUCLEOTIDE SEQUENCE</scope>
</reference>
<feature type="transmembrane region" description="Helical" evidence="1">
    <location>
        <begin position="95"/>
        <end position="117"/>
    </location>
</feature>
<sequence length="126" mass="14256">WRPADLRKDDLDFSFPTSSYFNSFPDKFPCESNMLRQVIAPAARAVLRNNQTTQVCRRNYQVGHHKPTTMDDLPIPQGSWEANYKNNQSKYNLHLLLGVVVAAVTIVTAKASGLVYLNYSPPSLKE</sequence>
<organism evidence="3">
    <name type="scientific">Lygus hesperus</name>
    <name type="common">Western plant bug</name>
    <dbReference type="NCBI Taxonomy" id="30085"/>
    <lineage>
        <taxon>Eukaryota</taxon>
        <taxon>Metazoa</taxon>
        <taxon>Ecdysozoa</taxon>
        <taxon>Arthropoda</taxon>
        <taxon>Hexapoda</taxon>
        <taxon>Insecta</taxon>
        <taxon>Pterygota</taxon>
        <taxon>Neoptera</taxon>
        <taxon>Paraneoptera</taxon>
        <taxon>Hemiptera</taxon>
        <taxon>Heteroptera</taxon>
        <taxon>Panheteroptera</taxon>
        <taxon>Cimicomorpha</taxon>
        <taxon>Miridae</taxon>
        <taxon>Mirini</taxon>
        <taxon>Lygus</taxon>
    </lineage>
</organism>
<feature type="non-terminal residue" evidence="3">
    <location>
        <position position="1"/>
    </location>
</feature>